<dbReference type="PROSITE" id="PS51257">
    <property type="entry name" value="PROKAR_LIPOPROTEIN"/>
    <property type="match status" value="1"/>
</dbReference>
<comment type="caution">
    <text evidence="2">The sequence shown here is derived from an EMBL/GenBank/DDBJ whole genome shotgun (WGS) entry which is preliminary data.</text>
</comment>
<dbReference type="Pfam" id="PF12680">
    <property type="entry name" value="SnoaL_2"/>
    <property type="match status" value="1"/>
</dbReference>
<dbReference type="SUPFAM" id="SSF54427">
    <property type="entry name" value="NTF2-like"/>
    <property type="match status" value="1"/>
</dbReference>
<gene>
    <name evidence="2" type="ORF">C900_03814</name>
</gene>
<accession>L8JRL4</accession>
<dbReference type="OrthoDB" id="680344at2"/>
<protein>
    <recommendedName>
        <fullName evidence="1">SnoaL-like domain-containing protein</fullName>
    </recommendedName>
</protein>
<feature type="domain" description="SnoaL-like" evidence="1">
    <location>
        <begin position="47"/>
        <end position="143"/>
    </location>
</feature>
<dbReference type="InterPro" id="IPR032710">
    <property type="entry name" value="NTF2-like_dom_sf"/>
</dbReference>
<sequence length="153" mass="17116">MKVLTYLLVVFGLLFSACESDDFPPPGGEDPPCGPLIDVEITAQVLEHHLTGFALRDVAKIMVDYTESSILITPDGTFKGRDQIQIYYEKLLPAFPADETLFEIDVQKVEKEVAYIIWNAETPTFTVPLGTDTFVVEDGKIMRQTFVAQIMPK</sequence>
<dbReference type="STRING" id="1237149.C900_03814"/>
<name>L8JRL4_9BACT</name>
<organism evidence="2 3">
    <name type="scientific">Fulvivirga imtechensis AK7</name>
    <dbReference type="NCBI Taxonomy" id="1237149"/>
    <lineage>
        <taxon>Bacteria</taxon>
        <taxon>Pseudomonadati</taxon>
        <taxon>Bacteroidota</taxon>
        <taxon>Cytophagia</taxon>
        <taxon>Cytophagales</taxon>
        <taxon>Fulvivirgaceae</taxon>
        <taxon>Fulvivirga</taxon>
    </lineage>
</organism>
<dbReference type="AlphaFoldDB" id="L8JRL4"/>
<dbReference type="Gene3D" id="3.10.450.50">
    <property type="match status" value="1"/>
</dbReference>
<proteinExistence type="predicted"/>
<dbReference type="EMBL" id="AMZN01000055">
    <property type="protein sequence ID" value="ELR70129.1"/>
    <property type="molecule type" value="Genomic_DNA"/>
</dbReference>
<evidence type="ECO:0000313" key="2">
    <source>
        <dbReference type="EMBL" id="ELR70129.1"/>
    </source>
</evidence>
<keyword evidence="3" id="KW-1185">Reference proteome</keyword>
<reference evidence="2 3" key="1">
    <citation type="submission" date="2012-12" db="EMBL/GenBank/DDBJ databases">
        <title>Genome assembly of Fulvivirga imtechensis AK7.</title>
        <authorList>
            <person name="Nupur N."/>
            <person name="Khatri I."/>
            <person name="Kumar R."/>
            <person name="Subramanian S."/>
            <person name="Pinnaka A."/>
        </authorList>
    </citation>
    <scope>NUCLEOTIDE SEQUENCE [LARGE SCALE GENOMIC DNA]</scope>
    <source>
        <strain evidence="2 3">AK7</strain>
    </source>
</reference>
<evidence type="ECO:0000313" key="3">
    <source>
        <dbReference type="Proteomes" id="UP000011135"/>
    </source>
</evidence>
<dbReference type="eggNOG" id="COG4319">
    <property type="taxonomic scope" value="Bacteria"/>
</dbReference>
<dbReference type="InterPro" id="IPR037401">
    <property type="entry name" value="SnoaL-like"/>
</dbReference>
<evidence type="ECO:0000259" key="1">
    <source>
        <dbReference type="Pfam" id="PF12680"/>
    </source>
</evidence>
<dbReference type="RefSeq" id="WP_009581220.1">
    <property type="nucleotide sequence ID" value="NZ_AMZN01000055.1"/>
</dbReference>
<dbReference type="Proteomes" id="UP000011135">
    <property type="component" value="Unassembled WGS sequence"/>
</dbReference>